<evidence type="ECO:0000256" key="3">
    <source>
        <dbReference type="ARBA" id="ARBA00023143"/>
    </source>
</evidence>
<accession>A0A1B1S0K9</accession>
<dbReference type="STRING" id="1302659.I858_006785"/>
<keyword evidence="3" id="KW-0975">Bacterial flagellum</keyword>
<dbReference type="InterPro" id="IPR001492">
    <property type="entry name" value="Flagellin"/>
</dbReference>
<evidence type="ECO:0000256" key="1">
    <source>
        <dbReference type="ARBA" id="ARBA00004365"/>
    </source>
</evidence>
<dbReference type="GO" id="GO:0005198">
    <property type="term" value="F:structural molecule activity"/>
    <property type="evidence" value="ECO:0007669"/>
    <property type="project" value="InterPro"/>
</dbReference>
<sequence>MRVTQQMLNQNAIRNMSQNLSRFEKTNNQVASGKLLHRPSDDPNGVSKAMNLKSTLATNAQFERNTGEAKLWMDETSQNIDSMVNAMQRVREFAVQGNNGTYSEVDRAAMDAEIGELTEHIRQLANAKVNGKSLFNGQKTNQLPFPEKGNFATDSTELVAKTFTIGEGINIQSSVLPDQLFGASEDATNLFRTLESISADLKAGTSIDLEKIDAGIDRLLTVGAENGARQNRMEAVENRLLDSNLQIKSMLSRVEDIDYAEAMIKLKSEESIYQASLAATSKIIQPSLMDFLR</sequence>
<dbReference type="SUPFAM" id="SSF64518">
    <property type="entry name" value="Phase 1 flagellin"/>
    <property type="match status" value="1"/>
</dbReference>
<evidence type="ECO:0000259" key="5">
    <source>
        <dbReference type="Pfam" id="PF00700"/>
    </source>
</evidence>
<dbReference type="GO" id="GO:0009424">
    <property type="term" value="C:bacterial-type flagellum hook"/>
    <property type="evidence" value="ECO:0007669"/>
    <property type="project" value="InterPro"/>
</dbReference>
<name>A0A1B1S0K9_9BACL</name>
<dbReference type="InterPro" id="IPR046358">
    <property type="entry name" value="Flagellin_C"/>
</dbReference>
<comment type="similarity">
    <text evidence="2">Belongs to the bacterial flagellin family.</text>
</comment>
<dbReference type="Pfam" id="PF00700">
    <property type="entry name" value="Flagellin_C"/>
    <property type="match status" value="1"/>
</dbReference>
<keyword evidence="6" id="KW-0282">Flagellum</keyword>
<dbReference type="Pfam" id="PF00669">
    <property type="entry name" value="Flagellin_N"/>
    <property type="match status" value="1"/>
</dbReference>
<dbReference type="AlphaFoldDB" id="A0A1B1S0K9"/>
<dbReference type="InterPro" id="IPR013384">
    <property type="entry name" value="Flagell_FlgL"/>
</dbReference>
<dbReference type="PANTHER" id="PTHR42792">
    <property type="entry name" value="FLAGELLIN"/>
    <property type="match status" value="1"/>
</dbReference>
<keyword evidence="6" id="KW-0969">Cilium</keyword>
<evidence type="ECO:0000313" key="7">
    <source>
        <dbReference type="Proteomes" id="UP000053354"/>
    </source>
</evidence>
<reference evidence="6" key="1">
    <citation type="submission" date="2016-10" db="EMBL/GenBank/DDBJ databases">
        <authorList>
            <person name="See-Too W.S."/>
        </authorList>
    </citation>
    <scope>NUCLEOTIDE SEQUENCE</scope>
    <source>
        <strain evidence="6">L10.15</strain>
    </source>
</reference>
<proteinExistence type="inferred from homology"/>
<protein>
    <submittedName>
        <fullName evidence="6">Flagellar hook-associated protein 3</fullName>
    </submittedName>
</protein>
<dbReference type="PANTHER" id="PTHR42792:SF1">
    <property type="entry name" value="FLAGELLAR HOOK-ASSOCIATED PROTEIN 3"/>
    <property type="match status" value="1"/>
</dbReference>
<comment type="subcellular location">
    <subcellularLocation>
        <location evidence="1">Bacterial flagellum</location>
    </subcellularLocation>
</comment>
<dbReference type="OrthoDB" id="9758307at2"/>
<dbReference type="GO" id="GO:0071973">
    <property type="term" value="P:bacterial-type flagellum-dependent cell motility"/>
    <property type="evidence" value="ECO:0007669"/>
    <property type="project" value="InterPro"/>
</dbReference>
<dbReference type="EMBL" id="CP016540">
    <property type="protein sequence ID" value="ANU26731.1"/>
    <property type="molecule type" value="Genomic_DNA"/>
</dbReference>
<dbReference type="InterPro" id="IPR001029">
    <property type="entry name" value="Flagellin_N"/>
</dbReference>
<evidence type="ECO:0000259" key="4">
    <source>
        <dbReference type="Pfam" id="PF00669"/>
    </source>
</evidence>
<dbReference type="Gene3D" id="1.20.1330.10">
    <property type="entry name" value="f41 fragment of flagellin, N-terminal domain"/>
    <property type="match status" value="1"/>
</dbReference>
<dbReference type="Proteomes" id="UP000053354">
    <property type="component" value="Chromosome"/>
</dbReference>
<dbReference type="NCBIfam" id="TIGR02550">
    <property type="entry name" value="flagell_flgL"/>
    <property type="match status" value="1"/>
</dbReference>
<gene>
    <name evidence="6" type="ORF">I858_006785</name>
</gene>
<dbReference type="RefSeq" id="WP_049693893.1">
    <property type="nucleotide sequence ID" value="NZ_CP016540.2"/>
</dbReference>
<keyword evidence="6" id="KW-0966">Cell projection</keyword>
<organism evidence="6 7">
    <name type="scientific">Planococcus versutus</name>
    <dbReference type="NCBI Taxonomy" id="1302659"/>
    <lineage>
        <taxon>Bacteria</taxon>
        <taxon>Bacillati</taxon>
        <taxon>Bacillota</taxon>
        <taxon>Bacilli</taxon>
        <taxon>Bacillales</taxon>
        <taxon>Caryophanaceae</taxon>
        <taxon>Planococcus</taxon>
    </lineage>
</organism>
<evidence type="ECO:0000313" key="6">
    <source>
        <dbReference type="EMBL" id="ANU26731.1"/>
    </source>
</evidence>
<keyword evidence="7" id="KW-1185">Reference proteome</keyword>
<evidence type="ECO:0000256" key="2">
    <source>
        <dbReference type="ARBA" id="ARBA00005709"/>
    </source>
</evidence>
<dbReference type="KEGG" id="pll:I858_006785"/>
<feature type="domain" description="Flagellin N-terminal" evidence="4">
    <location>
        <begin position="5"/>
        <end position="140"/>
    </location>
</feature>
<feature type="domain" description="Flagellin C-terminal" evidence="5">
    <location>
        <begin position="209"/>
        <end position="292"/>
    </location>
</feature>